<feature type="region of interest" description="Disordered" evidence="1">
    <location>
        <begin position="346"/>
        <end position="367"/>
    </location>
</feature>
<organism evidence="2 3">
    <name type="scientific">Paracoccus sulfuroxidans</name>
    <dbReference type="NCBI Taxonomy" id="384678"/>
    <lineage>
        <taxon>Bacteria</taxon>
        <taxon>Pseudomonadati</taxon>
        <taxon>Pseudomonadota</taxon>
        <taxon>Alphaproteobacteria</taxon>
        <taxon>Rhodobacterales</taxon>
        <taxon>Paracoccaceae</taxon>
        <taxon>Paracoccus</taxon>
    </lineage>
</organism>
<name>A0A562NU39_9RHOB</name>
<keyword evidence="3" id="KW-1185">Reference proteome</keyword>
<feature type="compositionally biased region" description="Basic and acidic residues" evidence="1">
    <location>
        <begin position="1"/>
        <end position="11"/>
    </location>
</feature>
<protein>
    <submittedName>
        <fullName evidence="2">Colicin-lik bacteriocin with DNase/tRNase domain</fullName>
    </submittedName>
</protein>
<comment type="caution">
    <text evidence="2">The sequence shown here is derived from an EMBL/GenBank/DDBJ whole genome shotgun (WGS) entry which is preliminary data.</text>
</comment>
<reference evidence="2 3" key="1">
    <citation type="journal article" date="2015" name="Stand. Genomic Sci.">
        <title>Genomic Encyclopedia of Bacterial and Archaeal Type Strains, Phase III: the genomes of soil and plant-associated and newly described type strains.</title>
        <authorList>
            <person name="Whitman W.B."/>
            <person name="Woyke T."/>
            <person name="Klenk H.P."/>
            <person name="Zhou Y."/>
            <person name="Lilburn T.G."/>
            <person name="Beck B.J."/>
            <person name="De Vos P."/>
            <person name="Vandamme P."/>
            <person name="Eisen J.A."/>
            <person name="Garrity G."/>
            <person name="Hugenholtz P."/>
            <person name="Kyrpides N.C."/>
        </authorList>
    </citation>
    <scope>NUCLEOTIDE SEQUENCE [LARGE SCALE GENOMIC DNA]</scope>
    <source>
        <strain evidence="2 3">CGMCC 1.5364</strain>
    </source>
</reference>
<feature type="region of interest" description="Disordered" evidence="1">
    <location>
        <begin position="1"/>
        <end position="77"/>
    </location>
</feature>
<dbReference type="EMBL" id="VLKU01000003">
    <property type="protein sequence ID" value="TWI35675.1"/>
    <property type="molecule type" value="Genomic_DNA"/>
</dbReference>
<dbReference type="CDD" id="cd20745">
    <property type="entry name" value="FIX_RhsA_AHH_HNH-like"/>
    <property type="match status" value="1"/>
</dbReference>
<evidence type="ECO:0000313" key="2">
    <source>
        <dbReference type="EMBL" id="TWI35675.1"/>
    </source>
</evidence>
<dbReference type="Pfam" id="PF12639">
    <property type="entry name" value="Colicin-DNase"/>
    <property type="match status" value="1"/>
</dbReference>
<sequence>MSIEPTKRPRTETPPAPPPTKPVPPPAQDTPTQGPGAPAPTTPPPAGDPTPAPGVPTEKPAPDVTPERKAEIDKYVTENAGKRESSWIFWKDEKGGEAIGDALTGKSPLGKMTPAEQAYMSQQAVNAWGAQDPGQMRENIKEASERVKNDPQARAALATAMAAPALSDDDAVRRVGAILTTSEISQRNHELFQAAAKLDLGAVIKSYEGNETGLAQRIASADEPTRKAMWDALGDPGRMPQEQQQKMTALLFFSDQKAKDAGPEYRQSMANAIALARRPGGTPQDKLARQTIASNLTAVMNTDKGRDMLLNPENTAGSRLWAMNEIANQTGCINAASFAGFDAAALKDRPGNPGTGKPPSGDKPDEGEVMADMAQMALDLTGLVDPTPISDGANTLVSLFRGDVGGALISAAGMLPYAGDLAKVGKLGKWAKTIDNAVELAARDSKFLEKAKPALETIRGAINKIPESVMNALPESAQKTLRGIAKKIDDALGAAARRAPLVVDDAVGSSARVNGRDVTVGELPTVNTRPDGKLEVTTVDGRTVKVNEPQKYDTRVENPDGSVTYTKKGHTMTYDKNGFPQFDSKADIYLDPKHINSKNEAEHFREANEQVAKALENDPSLADRMGLTPEQVQFFKDGKNFNQSPPDLTWNHHQDAGKMELVDREIHSTFPHTGGMAIWGGGRS</sequence>
<dbReference type="RefSeq" id="WP_158637478.1">
    <property type="nucleotide sequence ID" value="NZ_VLKU01000003.1"/>
</dbReference>
<feature type="compositionally biased region" description="Basic and acidic residues" evidence="1">
    <location>
        <begin position="65"/>
        <end position="77"/>
    </location>
</feature>
<dbReference type="AlphaFoldDB" id="A0A562NU39"/>
<accession>A0A562NU39</accession>
<gene>
    <name evidence="2" type="ORF">IQ24_01032</name>
</gene>
<feature type="compositionally biased region" description="Pro residues" evidence="1">
    <location>
        <begin position="12"/>
        <end position="28"/>
    </location>
</feature>
<dbReference type="OrthoDB" id="4446543at2"/>
<evidence type="ECO:0000313" key="3">
    <source>
        <dbReference type="Proteomes" id="UP000316225"/>
    </source>
</evidence>
<feature type="compositionally biased region" description="Pro residues" evidence="1">
    <location>
        <begin position="37"/>
        <end position="54"/>
    </location>
</feature>
<proteinExistence type="predicted"/>
<evidence type="ECO:0000256" key="1">
    <source>
        <dbReference type="SAM" id="MobiDB-lite"/>
    </source>
</evidence>
<dbReference type="Proteomes" id="UP000316225">
    <property type="component" value="Unassembled WGS sequence"/>
</dbReference>